<evidence type="ECO:0000256" key="3">
    <source>
        <dbReference type="ARBA" id="ARBA00022723"/>
    </source>
</evidence>
<feature type="binding site" description="distal binding residue" evidence="5">
    <location>
        <position position="73"/>
    </location>
    <ligand>
        <name>heme</name>
        <dbReference type="ChEBI" id="CHEBI:30413"/>
    </ligand>
    <ligandPart>
        <name>Fe</name>
        <dbReference type="ChEBI" id="CHEBI:18248"/>
    </ligandPart>
</feature>
<dbReference type="Gene3D" id="1.10.490.10">
    <property type="entry name" value="Globins"/>
    <property type="match status" value="1"/>
</dbReference>
<dbReference type="AlphaFoldDB" id="A0A5R9GTB5"/>
<dbReference type="EMBL" id="VBRY01000003">
    <property type="protein sequence ID" value="TLS68285.1"/>
    <property type="molecule type" value="Genomic_DNA"/>
</dbReference>
<comment type="caution">
    <text evidence="6">The sequence shown here is derived from an EMBL/GenBank/DDBJ whole genome shotgun (WGS) entry which is preliminary data.</text>
</comment>
<name>A0A5R9GTB5_9PROT</name>
<proteinExistence type="predicted"/>
<dbReference type="CDD" id="cd00454">
    <property type="entry name" value="TrHb1_N"/>
    <property type="match status" value="1"/>
</dbReference>
<dbReference type="RefSeq" id="WP_138238621.1">
    <property type="nucleotide sequence ID" value="NZ_VBRY01000003.1"/>
</dbReference>
<dbReference type="Pfam" id="PF01152">
    <property type="entry name" value="Bac_globin"/>
    <property type="match status" value="1"/>
</dbReference>
<protein>
    <submittedName>
        <fullName evidence="6">Group 1 truncated hemoglobin</fullName>
    </submittedName>
</protein>
<dbReference type="InterPro" id="IPR012292">
    <property type="entry name" value="Globin/Proto"/>
</dbReference>
<dbReference type="InterPro" id="IPR009050">
    <property type="entry name" value="Globin-like_sf"/>
</dbReference>
<evidence type="ECO:0000256" key="5">
    <source>
        <dbReference type="PIRSR" id="PIRSR601486-1"/>
    </source>
</evidence>
<accession>A0A5R9GTB5</accession>
<sequence>MSSKQSLFELVGGRPTLERVHTRFYDKVYAHPWLGQFFQGHSQQAIELRQTQFMGWKMGGDIIYPGMELELAHRRMYITPELLKLRQELLRSALAEEEIEPALIDRWLKIDAAFWRQIQNDSLASFRAIDLKYEQPLVIPDPAA</sequence>
<evidence type="ECO:0000313" key="7">
    <source>
        <dbReference type="Proteomes" id="UP000306585"/>
    </source>
</evidence>
<dbReference type="GO" id="GO:0046872">
    <property type="term" value="F:metal ion binding"/>
    <property type="evidence" value="ECO:0007669"/>
    <property type="project" value="UniProtKB-KW"/>
</dbReference>
<evidence type="ECO:0000256" key="1">
    <source>
        <dbReference type="ARBA" id="ARBA00022448"/>
    </source>
</evidence>
<reference evidence="6 7" key="1">
    <citation type="journal article" date="2019" name="Appl. Environ. Microbiol.">
        <title>Environmental Evidence and Genomic Insight of Iron-oxidizing Bacteria Preference Towards More Corrosion Resistant Stainless Steel at Higher Salinities.</title>
        <authorList>
            <person name="Garrison C.E."/>
            <person name="Price K.A."/>
            <person name="Field E.K."/>
        </authorList>
    </citation>
    <scope>NUCLEOTIDE SEQUENCE [LARGE SCALE GENOMIC DNA]</scope>
    <source>
        <strain evidence="6 7">P3</strain>
    </source>
</reference>
<evidence type="ECO:0000256" key="4">
    <source>
        <dbReference type="ARBA" id="ARBA00023004"/>
    </source>
</evidence>
<gene>
    <name evidence="6" type="ORF">FEF65_04645</name>
</gene>
<organism evidence="6 7">
    <name type="scientific">Mariprofundus erugo</name>
    <dbReference type="NCBI Taxonomy" id="2528639"/>
    <lineage>
        <taxon>Bacteria</taxon>
        <taxon>Pseudomonadati</taxon>
        <taxon>Pseudomonadota</taxon>
        <taxon>Candidatius Mariprofundia</taxon>
        <taxon>Mariprofundales</taxon>
        <taxon>Mariprofundaceae</taxon>
        <taxon>Mariprofundus</taxon>
    </lineage>
</organism>
<keyword evidence="2 5" id="KW-0349">Heme</keyword>
<dbReference type="InterPro" id="IPR001486">
    <property type="entry name" value="Hemoglobin_trunc"/>
</dbReference>
<dbReference type="Proteomes" id="UP000306585">
    <property type="component" value="Unassembled WGS sequence"/>
</dbReference>
<dbReference type="GO" id="GO:0020037">
    <property type="term" value="F:heme binding"/>
    <property type="evidence" value="ECO:0007669"/>
    <property type="project" value="InterPro"/>
</dbReference>
<evidence type="ECO:0000313" key="6">
    <source>
        <dbReference type="EMBL" id="TLS68285.1"/>
    </source>
</evidence>
<keyword evidence="7" id="KW-1185">Reference proteome</keyword>
<evidence type="ECO:0000256" key="2">
    <source>
        <dbReference type="ARBA" id="ARBA00022617"/>
    </source>
</evidence>
<keyword evidence="3 5" id="KW-0479">Metal-binding</keyword>
<dbReference type="SUPFAM" id="SSF46458">
    <property type="entry name" value="Globin-like"/>
    <property type="match status" value="1"/>
</dbReference>
<keyword evidence="1" id="KW-0813">Transport</keyword>
<dbReference type="GO" id="GO:0019825">
    <property type="term" value="F:oxygen binding"/>
    <property type="evidence" value="ECO:0007669"/>
    <property type="project" value="InterPro"/>
</dbReference>
<keyword evidence="4 5" id="KW-0408">Iron</keyword>